<evidence type="ECO:0000313" key="2">
    <source>
        <dbReference type="Proteomes" id="UP000825123"/>
    </source>
</evidence>
<dbReference type="AlphaFoldDB" id="A0A8D5ZKK0"/>
<protein>
    <submittedName>
        <fullName evidence="1">Uncharacterized protein</fullName>
    </submittedName>
</protein>
<accession>A0A8D5ZKK0</accession>
<organism evidence="1 2">
    <name type="scientific">Stygiolobus caldivivus</name>
    <dbReference type="NCBI Taxonomy" id="2824673"/>
    <lineage>
        <taxon>Archaea</taxon>
        <taxon>Thermoproteota</taxon>
        <taxon>Thermoprotei</taxon>
        <taxon>Sulfolobales</taxon>
        <taxon>Sulfolobaceae</taxon>
        <taxon>Stygiolobus</taxon>
    </lineage>
</organism>
<dbReference type="InterPro" id="IPR036390">
    <property type="entry name" value="WH_DNA-bd_sf"/>
</dbReference>
<gene>
    <name evidence="1" type="ORF">KN1_26540</name>
</gene>
<reference evidence="1 2" key="1">
    <citation type="submission" date="2021-04" db="EMBL/GenBank/DDBJ databases">
        <title>Complete genome sequence of Stygiolobus sp. KN-1.</title>
        <authorList>
            <person name="Nakamura K."/>
            <person name="Sakai H."/>
            <person name="Kurosawa N."/>
        </authorList>
    </citation>
    <scope>NUCLEOTIDE SEQUENCE [LARGE SCALE GENOMIC DNA]</scope>
    <source>
        <strain evidence="1 2">KN-1</strain>
    </source>
</reference>
<evidence type="ECO:0000313" key="1">
    <source>
        <dbReference type="EMBL" id="BCU71357.1"/>
    </source>
</evidence>
<proteinExistence type="predicted"/>
<dbReference type="KEGG" id="csty:KN1_26540"/>
<dbReference type="SUPFAM" id="SSF46785">
    <property type="entry name" value="Winged helix' DNA-binding domain"/>
    <property type="match status" value="1"/>
</dbReference>
<dbReference type="GeneID" id="66164378"/>
<dbReference type="EMBL" id="AP024597">
    <property type="protein sequence ID" value="BCU71357.1"/>
    <property type="molecule type" value="Genomic_DNA"/>
</dbReference>
<sequence length="195" mass="22763">MDVIGKILEKPRLIRSYYYSVNLVIIINAAQRIYSQGKKPCIINFDKIKWEFYPYDINFKQICEEESENLVFEAEKVSEIPIRFRLITSVKNFNLGCEVNTIEKIGNNLYKLRLTDDTIIFHVKDGKLIERVLNPLEEEILRLLNENNGRMSMKEVVDITSYKLGISKESVRNELAFLRSLGKIEIDKGTVLLIR</sequence>
<keyword evidence="2" id="KW-1185">Reference proteome</keyword>
<dbReference type="RefSeq" id="WP_221288069.1">
    <property type="nucleotide sequence ID" value="NZ_AP024597.1"/>
</dbReference>
<dbReference type="Proteomes" id="UP000825123">
    <property type="component" value="Chromosome"/>
</dbReference>
<name>A0A8D5ZKK0_9CREN</name>